<evidence type="ECO:0000313" key="2">
    <source>
        <dbReference type="Proteomes" id="UP000245845"/>
    </source>
</evidence>
<protein>
    <submittedName>
        <fullName evidence="1">Uncharacterized protein</fullName>
    </submittedName>
</protein>
<sequence>MTVEEYEEATSQLAIEDLAAFINANPEVAEEWTQLEIKKVEDIQLNLTEEDYERMRRKLFERIRIYEFLTSIFEGV</sequence>
<reference evidence="1 2" key="1">
    <citation type="submission" date="2018-05" db="EMBL/GenBank/DDBJ databases">
        <title>The Hungate 1000. A catalogue of reference genomes from the rumen microbiome.</title>
        <authorList>
            <person name="Kelly W."/>
        </authorList>
    </citation>
    <scope>NUCLEOTIDE SEQUENCE [LARGE SCALE GENOMIC DNA]</scope>
    <source>
        <strain evidence="1 2">NLAE-zl-C242</strain>
    </source>
</reference>
<gene>
    <name evidence="1" type="ORF">A8806_11720</name>
</gene>
<organism evidence="1 2">
    <name type="scientific">Faecalicatena orotica</name>
    <dbReference type="NCBI Taxonomy" id="1544"/>
    <lineage>
        <taxon>Bacteria</taxon>
        <taxon>Bacillati</taxon>
        <taxon>Bacillota</taxon>
        <taxon>Clostridia</taxon>
        <taxon>Lachnospirales</taxon>
        <taxon>Lachnospiraceae</taxon>
        <taxon>Faecalicatena</taxon>
    </lineage>
</organism>
<keyword evidence="2" id="KW-1185">Reference proteome</keyword>
<dbReference type="AlphaFoldDB" id="A0A2Y9BMB5"/>
<dbReference type="RefSeq" id="WP_109733372.1">
    <property type="nucleotide sequence ID" value="NZ_BAAACK010000014.1"/>
</dbReference>
<name>A0A2Y9BMB5_9FIRM</name>
<dbReference type="Proteomes" id="UP000245845">
    <property type="component" value="Unassembled WGS sequence"/>
</dbReference>
<comment type="caution">
    <text evidence="1">The sequence shown here is derived from an EMBL/GenBank/DDBJ whole genome shotgun (WGS) entry which is preliminary data.</text>
</comment>
<accession>A0A2Y9BMB5</accession>
<dbReference type="EMBL" id="QGDL01000017">
    <property type="protein sequence ID" value="PWJ22680.1"/>
    <property type="molecule type" value="Genomic_DNA"/>
</dbReference>
<proteinExistence type="predicted"/>
<evidence type="ECO:0000313" key="1">
    <source>
        <dbReference type="EMBL" id="PWJ22680.1"/>
    </source>
</evidence>